<protein>
    <submittedName>
        <fullName evidence="2">Uncharacterized protein</fullName>
    </submittedName>
</protein>
<gene>
    <name evidence="2" type="ORF">HYN69_07250</name>
</gene>
<proteinExistence type="predicted"/>
<dbReference type="EMBL" id="CP028918">
    <property type="protein sequence ID" value="AWB48338.1"/>
    <property type="molecule type" value="Genomic_DNA"/>
</dbReference>
<reference evidence="2 3" key="1">
    <citation type="submission" date="2018-04" db="EMBL/GenBank/DDBJ databases">
        <title>Genome sequencing of Gemmobacter.</title>
        <authorList>
            <person name="Yi H."/>
            <person name="Baek M.-G."/>
        </authorList>
    </citation>
    <scope>NUCLEOTIDE SEQUENCE [LARGE SCALE GENOMIC DNA]</scope>
    <source>
        <strain evidence="2 3">HYN0069</strain>
    </source>
</reference>
<keyword evidence="1" id="KW-0472">Membrane</keyword>
<evidence type="ECO:0000313" key="3">
    <source>
        <dbReference type="Proteomes" id="UP000244496"/>
    </source>
</evidence>
<dbReference type="KEGG" id="geh:HYN69_07250"/>
<sequence>MMSFRPIPKRAKPLASALGGLAEAVLFICLIPAILILAAIEARRSPRPSQPLLEDRQHRA</sequence>
<accession>A0A2S0UKJ0</accession>
<feature type="transmembrane region" description="Helical" evidence="1">
    <location>
        <begin position="20"/>
        <end position="40"/>
    </location>
</feature>
<dbReference type="AlphaFoldDB" id="A0A2S0UKJ0"/>
<organism evidence="2 3">
    <name type="scientific">Paragemmobacter aquarius</name>
    <dbReference type="NCBI Taxonomy" id="2169400"/>
    <lineage>
        <taxon>Bacteria</taxon>
        <taxon>Pseudomonadati</taxon>
        <taxon>Pseudomonadota</taxon>
        <taxon>Alphaproteobacteria</taxon>
        <taxon>Rhodobacterales</taxon>
        <taxon>Paracoccaceae</taxon>
        <taxon>Paragemmobacter</taxon>
    </lineage>
</organism>
<dbReference type="Proteomes" id="UP000244496">
    <property type="component" value="Chromosome"/>
</dbReference>
<name>A0A2S0UKJ0_9RHOB</name>
<evidence type="ECO:0000313" key="2">
    <source>
        <dbReference type="EMBL" id="AWB48338.1"/>
    </source>
</evidence>
<keyword evidence="1" id="KW-1133">Transmembrane helix</keyword>
<evidence type="ECO:0000256" key="1">
    <source>
        <dbReference type="SAM" id="Phobius"/>
    </source>
</evidence>
<keyword evidence="3" id="KW-1185">Reference proteome</keyword>
<keyword evidence="1" id="KW-0812">Transmembrane</keyword>